<feature type="transmembrane region" description="Helical" evidence="1">
    <location>
        <begin position="103"/>
        <end position="122"/>
    </location>
</feature>
<organism evidence="2 3">
    <name type="scientific">Leptolyngbya subtilissima DQ-A4</name>
    <dbReference type="NCBI Taxonomy" id="2933933"/>
    <lineage>
        <taxon>Bacteria</taxon>
        <taxon>Bacillati</taxon>
        <taxon>Cyanobacteriota</taxon>
        <taxon>Cyanophyceae</taxon>
        <taxon>Leptolyngbyales</taxon>
        <taxon>Leptolyngbyaceae</taxon>
        <taxon>Leptolyngbya group</taxon>
        <taxon>Leptolyngbya</taxon>
    </lineage>
</organism>
<comment type="caution">
    <text evidence="2">The sequence shown here is derived from an EMBL/GenBank/DDBJ whole genome shotgun (WGS) entry which is preliminary data.</text>
</comment>
<name>A0ABV0K0V1_9CYAN</name>
<keyword evidence="1" id="KW-0472">Membrane</keyword>
<keyword evidence="1" id="KW-1133">Transmembrane helix</keyword>
<keyword evidence="1" id="KW-0812">Transmembrane</keyword>
<dbReference type="Pfam" id="PF17329">
    <property type="entry name" value="DUF5367"/>
    <property type="match status" value="1"/>
</dbReference>
<evidence type="ECO:0000313" key="2">
    <source>
        <dbReference type="EMBL" id="MEP0946347.1"/>
    </source>
</evidence>
<feature type="transmembrane region" description="Helical" evidence="1">
    <location>
        <begin position="72"/>
        <end position="91"/>
    </location>
</feature>
<feature type="transmembrane region" description="Helical" evidence="1">
    <location>
        <begin position="39"/>
        <end position="60"/>
    </location>
</feature>
<accession>A0ABV0K0V1</accession>
<dbReference type="RefSeq" id="WP_190695773.1">
    <property type="nucleotide sequence ID" value="NZ_JAMPKX010000002.1"/>
</dbReference>
<dbReference type="Proteomes" id="UP001482513">
    <property type="component" value="Unassembled WGS sequence"/>
</dbReference>
<evidence type="ECO:0000256" key="1">
    <source>
        <dbReference type="SAM" id="Phobius"/>
    </source>
</evidence>
<sequence length="137" mass="15522">MNTRDRLSLVLVGFSIWAAATMAYRQVGSIFFERSVMEYWLNVASTGALYTLVFVGLMRWRRIETKDWLQGAICLALPGMLGEIPILAGFAELMSNMQPKTAGRYAAFLFSGYSILLGFAWFKAVREVRLLTSERLH</sequence>
<gene>
    <name evidence="2" type="ORF">NC992_05635</name>
</gene>
<keyword evidence="3" id="KW-1185">Reference proteome</keyword>
<proteinExistence type="predicted"/>
<protein>
    <submittedName>
        <fullName evidence="2">DUF5367 domain-containing protein</fullName>
    </submittedName>
</protein>
<dbReference type="EMBL" id="JAMPKX010000002">
    <property type="protein sequence ID" value="MEP0946347.1"/>
    <property type="molecule type" value="Genomic_DNA"/>
</dbReference>
<reference evidence="2 3" key="1">
    <citation type="submission" date="2022-04" db="EMBL/GenBank/DDBJ databases">
        <title>Positive selection, recombination, and allopatry shape intraspecific diversity of widespread and dominant cyanobacteria.</title>
        <authorList>
            <person name="Wei J."/>
            <person name="Shu W."/>
            <person name="Hu C."/>
        </authorList>
    </citation>
    <scope>NUCLEOTIDE SEQUENCE [LARGE SCALE GENOMIC DNA]</scope>
    <source>
        <strain evidence="2 3">DQ-A4</strain>
    </source>
</reference>
<dbReference type="InterPro" id="IPR020509">
    <property type="entry name" value="Uncharacterised_YnzE"/>
</dbReference>
<evidence type="ECO:0000313" key="3">
    <source>
        <dbReference type="Proteomes" id="UP001482513"/>
    </source>
</evidence>